<keyword evidence="4" id="KW-1185">Reference proteome</keyword>
<dbReference type="PANTHER" id="PTHR21340:SF0">
    <property type="entry name" value="BIS(5'-NUCLEOSYL)-TETRAPHOSPHATASE [ASYMMETRICAL]"/>
    <property type="match status" value="1"/>
</dbReference>
<evidence type="ECO:0000313" key="3">
    <source>
        <dbReference type="EMBL" id="KAL0946771.1"/>
    </source>
</evidence>
<protein>
    <recommendedName>
        <fullName evidence="2">Nudix hydrolase domain-containing protein</fullName>
    </recommendedName>
</protein>
<dbReference type="PROSITE" id="PS51462">
    <property type="entry name" value="NUDIX"/>
    <property type="match status" value="1"/>
</dbReference>
<dbReference type="InterPro" id="IPR015797">
    <property type="entry name" value="NUDIX_hydrolase-like_dom_sf"/>
</dbReference>
<dbReference type="Gene3D" id="3.90.79.10">
    <property type="entry name" value="Nucleoside Triphosphate Pyrophosphohydrolase"/>
    <property type="match status" value="1"/>
</dbReference>
<dbReference type="EMBL" id="JASNQZ010000015">
    <property type="protein sequence ID" value="KAL0946771.1"/>
    <property type="molecule type" value="Genomic_DNA"/>
</dbReference>
<dbReference type="InterPro" id="IPR000086">
    <property type="entry name" value="NUDIX_hydrolase_dom"/>
</dbReference>
<keyword evidence="1" id="KW-0378">Hydrolase</keyword>
<dbReference type="PANTHER" id="PTHR21340">
    <property type="entry name" value="DIADENOSINE 5,5-P1,P4-TETRAPHOSPHATE PYROPHOSPHOHYDROLASE MUTT"/>
    <property type="match status" value="1"/>
</dbReference>
<comment type="caution">
    <text evidence="3">The sequence shown here is derived from an EMBL/GenBank/DDBJ whole genome shotgun (WGS) entry which is preliminary data.</text>
</comment>
<name>A0ABR3ITV1_9AGAR</name>
<dbReference type="InterPro" id="IPR051325">
    <property type="entry name" value="Nudix_hydrolase_domain"/>
</dbReference>
<feature type="domain" description="Nudix hydrolase" evidence="2">
    <location>
        <begin position="18"/>
        <end position="178"/>
    </location>
</feature>
<gene>
    <name evidence="3" type="ORF">HGRIS_012946</name>
</gene>
<accession>A0ABR3ITV1</accession>
<dbReference type="SUPFAM" id="SSF55811">
    <property type="entry name" value="Nudix"/>
    <property type="match status" value="1"/>
</dbReference>
<reference evidence="4" key="1">
    <citation type="submission" date="2024-06" db="EMBL/GenBank/DDBJ databases">
        <title>Multi-omics analyses provide insights into the biosynthesis of the anticancer antibiotic pleurotin in Hohenbuehelia grisea.</title>
        <authorList>
            <person name="Weaver J.A."/>
            <person name="Alberti F."/>
        </authorList>
    </citation>
    <scope>NUCLEOTIDE SEQUENCE [LARGE SCALE GENOMIC DNA]</scope>
    <source>
        <strain evidence="4">T-177</strain>
    </source>
</reference>
<dbReference type="PROSITE" id="PS00893">
    <property type="entry name" value="NUDIX_BOX"/>
    <property type="match status" value="1"/>
</dbReference>
<dbReference type="InterPro" id="IPR020084">
    <property type="entry name" value="NUDIX_hydrolase_CS"/>
</dbReference>
<dbReference type="Pfam" id="PF00293">
    <property type="entry name" value="NUDIX"/>
    <property type="match status" value="1"/>
</dbReference>
<organism evidence="3 4">
    <name type="scientific">Hohenbuehelia grisea</name>
    <dbReference type="NCBI Taxonomy" id="104357"/>
    <lineage>
        <taxon>Eukaryota</taxon>
        <taxon>Fungi</taxon>
        <taxon>Dikarya</taxon>
        <taxon>Basidiomycota</taxon>
        <taxon>Agaricomycotina</taxon>
        <taxon>Agaricomycetes</taxon>
        <taxon>Agaricomycetidae</taxon>
        <taxon>Agaricales</taxon>
        <taxon>Pleurotineae</taxon>
        <taxon>Pleurotaceae</taxon>
        <taxon>Hohenbuehelia</taxon>
    </lineage>
</organism>
<evidence type="ECO:0000256" key="1">
    <source>
        <dbReference type="ARBA" id="ARBA00022801"/>
    </source>
</evidence>
<proteinExistence type="predicted"/>
<sequence>MAEPGVPWPNTVSYTSNQFLVSAGCLLFRLAPDTHKLQLCAIFHTKQNHWLLPKGRKNCNESIEAAAVRETYEETGYPCELLPCRMATRATQHGVETPDTTAVVVDNAKEPVTVYVRQLSDNGVKLIWWFIARLKDNAEKVSGTQAAFEAYESHFLDVSTAISRLHFQNDRDLVQKAVEIIQATAELHGGGLAELFNRK</sequence>
<evidence type="ECO:0000313" key="4">
    <source>
        <dbReference type="Proteomes" id="UP001556367"/>
    </source>
</evidence>
<evidence type="ECO:0000259" key="2">
    <source>
        <dbReference type="PROSITE" id="PS51462"/>
    </source>
</evidence>
<dbReference type="Proteomes" id="UP001556367">
    <property type="component" value="Unassembled WGS sequence"/>
</dbReference>